<dbReference type="Gramene" id="ORUFI02G16920.1">
    <property type="protein sequence ID" value="ORUFI02G16920.1"/>
    <property type="gene ID" value="ORUFI02G16920"/>
</dbReference>
<keyword evidence="3" id="KW-1185">Reference proteome</keyword>
<feature type="region of interest" description="Disordered" evidence="1">
    <location>
        <begin position="72"/>
        <end position="97"/>
    </location>
</feature>
<evidence type="ECO:0000313" key="3">
    <source>
        <dbReference type="Proteomes" id="UP000008022"/>
    </source>
</evidence>
<dbReference type="HOGENOM" id="CLU_126230_0_0_1"/>
<organism evidence="2 3">
    <name type="scientific">Oryza rufipogon</name>
    <name type="common">Brownbeard rice</name>
    <name type="synonym">Asian wild rice</name>
    <dbReference type="NCBI Taxonomy" id="4529"/>
    <lineage>
        <taxon>Eukaryota</taxon>
        <taxon>Viridiplantae</taxon>
        <taxon>Streptophyta</taxon>
        <taxon>Embryophyta</taxon>
        <taxon>Tracheophyta</taxon>
        <taxon>Spermatophyta</taxon>
        <taxon>Magnoliopsida</taxon>
        <taxon>Liliopsida</taxon>
        <taxon>Poales</taxon>
        <taxon>Poaceae</taxon>
        <taxon>BOP clade</taxon>
        <taxon>Oryzoideae</taxon>
        <taxon>Oryzeae</taxon>
        <taxon>Oryzinae</taxon>
        <taxon>Oryza</taxon>
    </lineage>
</organism>
<protein>
    <submittedName>
        <fullName evidence="2">Uncharacterized protein</fullName>
    </submittedName>
</protein>
<dbReference type="AlphaFoldDB" id="A0A0E0NER8"/>
<reference evidence="3" key="1">
    <citation type="submission" date="2013-06" db="EMBL/GenBank/DDBJ databases">
        <authorList>
            <person name="Zhao Q."/>
        </authorList>
    </citation>
    <scope>NUCLEOTIDE SEQUENCE</scope>
    <source>
        <strain evidence="3">cv. W1943</strain>
    </source>
</reference>
<evidence type="ECO:0000313" key="2">
    <source>
        <dbReference type="EnsemblPlants" id="ORUFI02G16920.1"/>
    </source>
</evidence>
<evidence type="ECO:0000256" key="1">
    <source>
        <dbReference type="SAM" id="MobiDB-lite"/>
    </source>
</evidence>
<proteinExistence type="predicted"/>
<dbReference type="Proteomes" id="UP000008022">
    <property type="component" value="Unassembled WGS sequence"/>
</dbReference>
<sequence>MEAAAQGEVKTPALCSAHMMSWSPSLAGAPRWRWERSTARRRDSDICVGDKVGMKAWSMDRARVPSRLFPSASVTSTSTCNPTDGWRGAPQSGDRGVGRRELAVMGTEVAVVDTRSEGRGSRAPPPLRLKWIDGGATAETAAASSRCWAPSSDGGQSRVPPVLPLCQLSRRPPQTPRIIIDQGS</sequence>
<name>A0A0E0NER8_ORYRU</name>
<accession>A0A0E0NER8</accession>
<reference evidence="2" key="2">
    <citation type="submission" date="2015-06" db="UniProtKB">
        <authorList>
            <consortium name="EnsemblPlants"/>
        </authorList>
    </citation>
    <scope>IDENTIFICATION</scope>
</reference>
<feature type="region of interest" description="Disordered" evidence="1">
    <location>
        <begin position="147"/>
        <end position="184"/>
    </location>
</feature>
<dbReference type="EnsemblPlants" id="ORUFI02G16920.1">
    <property type="protein sequence ID" value="ORUFI02G16920.1"/>
    <property type="gene ID" value="ORUFI02G16920"/>
</dbReference>
<dbReference type="OMA" id="WRWERST"/>
<feature type="compositionally biased region" description="Polar residues" evidence="1">
    <location>
        <begin position="72"/>
        <end position="82"/>
    </location>
</feature>